<reference evidence="1" key="1">
    <citation type="journal article" date="2021" name="Proc. Natl. Acad. Sci. U.S.A.">
        <title>A Catalog of Tens of Thousands of Viruses from Human Metagenomes Reveals Hidden Associations with Chronic Diseases.</title>
        <authorList>
            <person name="Tisza M.J."/>
            <person name="Buck C.B."/>
        </authorList>
    </citation>
    <scope>NUCLEOTIDE SEQUENCE</scope>
    <source>
        <strain evidence="1">Ctg6Y13</strain>
    </source>
</reference>
<proteinExistence type="predicted"/>
<name>A0A8S5QYB2_9CAUD</name>
<evidence type="ECO:0000313" key="1">
    <source>
        <dbReference type="EMBL" id="DAE24080.1"/>
    </source>
</evidence>
<dbReference type="EMBL" id="BK015766">
    <property type="protein sequence ID" value="DAE24080.1"/>
    <property type="molecule type" value="Genomic_DNA"/>
</dbReference>
<sequence>MYLMQVLILLILSYLHSTYKVTYKLHSQFF</sequence>
<organism evidence="1">
    <name type="scientific">Siphoviridae sp. ctg6Y13</name>
    <dbReference type="NCBI Taxonomy" id="2826419"/>
    <lineage>
        <taxon>Viruses</taxon>
        <taxon>Duplodnaviria</taxon>
        <taxon>Heunggongvirae</taxon>
        <taxon>Uroviricota</taxon>
        <taxon>Caudoviricetes</taxon>
    </lineage>
</organism>
<protein>
    <submittedName>
        <fullName evidence="1">Uncharacterized protein</fullName>
    </submittedName>
</protein>
<accession>A0A8S5QYB2</accession>